<dbReference type="PANTHER" id="PTHR39219:SF1">
    <property type="entry name" value="ER MEMBRANE PROTEIN COMPLEX SUBUNIT 10"/>
    <property type="match status" value="1"/>
</dbReference>
<dbReference type="Proteomes" id="UP000053237">
    <property type="component" value="Unassembled WGS sequence"/>
</dbReference>
<dbReference type="EMBL" id="CAIX01000248">
    <property type="protein sequence ID" value="CCI48809.1"/>
    <property type="molecule type" value="Genomic_DNA"/>
</dbReference>
<dbReference type="AlphaFoldDB" id="A0A024GPT7"/>
<dbReference type="InParanoid" id="A0A024GPT7"/>
<accession>A0A024GPT7</accession>
<evidence type="ECO:0000313" key="4">
    <source>
        <dbReference type="Proteomes" id="UP000053237"/>
    </source>
</evidence>
<reference evidence="3 4" key="1">
    <citation type="submission" date="2012-05" db="EMBL/GenBank/DDBJ databases">
        <title>Recombination and specialization in a pathogen metapopulation.</title>
        <authorList>
            <person name="Gardiner A."/>
            <person name="Kemen E."/>
            <person name="Schultz-Larsen T."/>
            <person name="MacLean D."/>
            <person name="Van Oosterhout C."/>
            <person name="Jones J.D.G."/>
        </authorList>
    </citation>
    <scope>NUCLEOTIDE SEQUENCE [LARGE SCALE GENOMIC DNA]</scope>
    <source>
        <strain evidence="3 4">Ac Nc2</strain>
    </source>
</reference>
<organism evidence="3 4">
    <name type="scientific">Albugo candida</name>
    <dbReference type="NCBI Taxonomy" id="65357"/>
    <lineage>
        <taxon>Eukaryota</taxon>
        <taxon>Sar</taxon>
        <taxon>Stramenopiles</taxon>
        <taxon>Oomycota</taxon>
        <taxon>Peronosporomycetes</taxon>
        <taxon>Albuginales</taxon>
        <taxon>Albuginaceae</taxon>
        <taxon>Albugo</taxon>
    </lineage>
</organism>
<dbReference type="OrthoDB" id="1894652at2759"/>
<evidence type="ECO:0000256" key="1">
    <source>
        <dbReference type="SAM" id="MobiDB-lite"/>
    </source>
</evidence>
<dbReference type="PANTHER" id="PTHR39219">
    <property type="entry name" value="ER MEMBRANE PROTEIN COMPLEX SUBUNIT 10"/>
    <property type="match status" value="1"/>
</dbReference>
<feature type="signal peptide" evidence="2">
    <location>
        <begin position="1"/>
        <end position="24"/>
    </location>
</feature>
<feature type="region of interest" description="Disordered" evidence="1">
    <location>
        <begin position="240"/>
        <end position="259"/>
    </location>
</feature>
<keyword evidence="2" id="KW-0732">Signal</keyword>
<feature type="chain" id="PRO_5001532566" evidence="2">
    <location>
        <begin position="25"/>
        <end position="259"/>
    </location>
</feature>
<protein>
    <submittedName>
        <fullName evidence="3">Uncharacterized protein</fullName>
    </submittedName>
</protein>
<sequence>MRWSSIQSLLVCVLLLITSQRAFASTDSIKYGESAISFQIEHNVPSESEGDFSVRSRVDINLEDPNSKVRILQIFSSLERGQVEKLQNMLVASELYTIRARSDPSDPSSPYVYTSIPLCMLASANFREDLSFHLTEDKKLLGMEYRTFTPLDKCSNNQNIVTPDLTITSYGFALEPSLGPEIPKEPNFARGKNIPPGVVVEPTKEEQKKAAEENPSILRKYWYIILPILVFTLFGAEAPQTSPATASASGPATGQQRRR</sequence>
<keyword evidence="4" id="KW-1185">Reference proteome</keyword>
<name>A0A024GPT7_9STRA</name>
<gene>
    <name evidence="3" type="ORF">BN9_100080</name>
</gene>
<dbReference type="CDD" id="cd22209">
    <property type="entry name" value="EMC10"/>
    <property type="match status" value="1"/>
</dbReference>
<comment type="caution">
    <text evidence="3">The sequence shown here is derived from an EMBL/GenBank/DDBJ whole genome shotgun (WGS) entry which is preliminary data.</text>
</comment>
<dbReference type="STRING" id="65357.A0A024GPT7"/>
<evidence type="ECO:0000313" key="3">
    <source>
        <dbReference type="EMBL" id="CCI48809.1"/>
    </source>
</evidence>
<proteinExistence type="predicted"/>
<evidence type="ECO:0000256" key="2">
    <source>
        <dbReference type="SAM" id="SignalP"/>
    </source>
</evidence>